<dbReference type="Pfam" id="PF10276">
    <property type="entry name" value="zf-CHCC"/>
    <property type="match status" value="1"/>
</dbReference>
<evidence type="ECO:0000313" key="2">
    <source>
        <dbReference type="EMBL" id="GAK46083.1"/>
    </source>
</evidence>
<proteinExistence type="predicted"/>
<dbReference type="AlphaFoldDB" id="A0A081BDG5"/>
<dbReference type="EMBL" id="BBIO01000014">
    <property type="protein sequence ID" value="GAK46083.1"/>
    <property type="molecule type" value="Genomic_DNA"/>
</dbReference>
<feature type="domain" description="Zinc finger CHCC-type" evidence="1">
    <location>
        <begin position="24"/>
        <end position="59"/>
    </location>
</feature>
<protein>
    <submittedName>
        <fullName evidence="2">Conserved protein</fullName>
    </submittedName>
</protein>
<dbReference type="STRING" id="1333998.M2A_2582"/>
<gene>
    <name evidence="2" type="ORF">M2A_2582</name>
</gene>
<dbReference type="RefSeq" id="WP_045448344.1">
    <property type="nucleotide sequence ID" value="NZ_BBIO01000014.1"/>
</dbReference>
<comment type="caution">
    <text evidence="2">The sequence shown here is derived from an EMBL/GenBank/DDBJ whole genome shotgun (WGS) entry which is preliminary data.</text>
</comment>
<evidence type="ECO:0000259" key="1">
    <source>
        <dbReference type="Pfam" id="PF10276"/>
    </source>
</evidence>
<sequence>MASDHSVPKFANDEGVAEIRIGAREFECMGASAPFDHPHVYLDMGSDDHIVCPYCSTLYRFDASLKQDEQQNAA</sequence>
<keyword evidence="3" id="KW-1185">Reference proteome</keyword>
<name>A0A081BDG5_9HYPH</name>
<organism evidence="2 3">
    <name type="scientific">Tepidicaulis marinus</name>
    <dbReference type="NCBI Taxonomy" id="1333998"/>
    <lineage>
        <taxon>Bacteria</taxon>
        <taxon>Pseudomonadati</taxon>
        <taxon>Pseudomonadota</taxon>
        <taxon>Alphaproteobacteria</taxon>
        <taxon>Hyphomicrobiales</taxon>
        <taxon>Parvibaculaceae</taxon>
        <taxon>Tepidicaulis</taxon>
    </lineage>
</organism>
<accession>A0A081BDG5</accession>
<reference evidence="2 3" key="1">
    <citation type="submission" date="2014-07" db="EMBL/GenBank/DDBJ databases">
        <title>Tepidicaulis marinum gen. nov., sp. nov., a novel marine bacterium denitrifying nitrate to nitrous oxide strictly under microaerobic conditions.</title>
        <authorList>
            <person name="Takeuchi M."/>
            <person name="Yamagishi T."/>
            <person name="Kamagata Y."/>
            <person name="Oshima K."/>
            <person name="Hattori M."/>
            <person name="Katayama T."/>
            <person name="Hanada S."/>
            <person name="Tamaki H."/>
            <person name="Marumo K."/>
            <person name="Maeda H."/>
            <person name="Nedachi M."/>
            <person name="Iwasaki W."/>
            <person name="Suwa Y."/>
            <person name="Sakata S."/>
        </authorList>
    </citation>
    <scope>NUCLEOTIDE SEQUENCE [LARGE SCALE GENOMIC DNA]</scope>
    <source>
        <strain evidence="2 3">MA2</strain>
    </source>
</reference>
<dbReference type="Gene3D" id="2.60.260.40">
    <property type="entry name" value="q5lls5 like domains"/>
    <property type="match status" value="1"/>
</dbReference>
<dbReference type="Proteomes" id="UP000028702">
    <property type="component" value="Unassembled WGS sequence"/>
</dbReference>
<dbReference type="eggNOG" id="COG4391">
    <property type="taxonomic scope" value="Bacteria"/>
</dbReference>
<evidence type="ECO:0000313" key="3">
    <source>
        <dbReference type="Proteomes" id="UP000028702"/>
    </source>
</evidence>
<dbReference type="InterPro" id="IPR019401">
    <property type="entry name" value="Znf_CHCC"/>
</dbReference>